<accession>A0AAV4A983</accession>
<evidence type="ECO:0000313" key="1">
    <source>
        <dbReference type="EMBL" id="GFO03241.1"/>
    </source>
</evidence>
<dbReference type="EMBL" id="BLXT01003724">
    <property type="protein sequence ID" value="GFO03241.1"/>
    <property type="molecule type" value="Genomic_DNA"/>
</dbReference>
<keyword evidence="2" id="KW-1185">Reference proteome</keyword>
<evidence type="ECO:0000313" key="2">
    <source>
        <dbReference type="Proteomes" id="UP000735302"/>
    </source>
</evidence>
<comment type="caution">
    <text evidence="1">The sequence shown here is derived from an EMBL/GenBank/DDBJ whole genome shotgun (WGS) entry which is preliminary data.</text>
</comment>
<reference evidence="1 2" key="1">
    <citation type="journal article" date="2021" name="Elife">
        <title>Chloroplast acquisition without the gene transfer in kleptoplastic sea slugs, Plakobranchus ocellatus.</title>
        <authorList>
            <person name="Maeda T."/>
            <person name="Takahashi S."/>
            <person name="Yoshida T."/>
            <person name="Shimamura S."/>
            <person name="Takaki Y."/>
            <person name="Nagai Y."/>
            <person name="Toyoda A."/>
            <person name="Suzuki Y."/>
            <person name="Arimoto A."/>
            <person name="Ishii H."/>
            <person name="Satoh N."/>
            <person name="Nishiyama T."/>
            <person name="Hasebe M."/>
            <person name="Maruyama T."/>
            <person name="Minagawa J."/>
            <person name="Obokata J."/>
            <person name="Shigenobu S."/>
        </authorList>
    </citation>
    <scope>NUCLEOTIDE SEQUENCE [LARGE SCALE GENOMIC DNA]</scope>
</reference>
<name>A0AAV4A983_9GAST</name>
<sequence length="99" mass="10814">MGDSPLGGHIGNSELEHKTDSASIIPLAFYTQSNDDRMALSINNPTDIGKSYLLPPRSSAFHMTVKYKPVAGHLKGEKWKRRAGWGSVPGGRQRSILIP</sequence>
<dbReference type="AlphaFoldDB" id="A0AAV4A983"/>
<dbReference type="Proteomes" id="UP000735302">
    <property type="component" value="Unassembled WGS sequence"/>
</dbReference>
<evidence type="ECO:0008006" key="3">
    <source>
        <dbReference type="Google" id="ProtNLM"/>
    </source>
</evidence>
<protein>
    <recommendedName>
        <fullName evidence="3">MSP domain-containing protein</fullName>
    </recommendedName>
</protein>
<gene>
    <name evidence="1" type="ORF">PoB_002974600</name>
</gene>
<proteinExistence type="predicted"/>
<organism evidence="1 2">
    <name type="scientific">Plakobranchus ocellatus</name>
    <dbReference type="NCBI Taxonomy" id="259542"/>
    <lineage>
        <taxon>Eukaryota</taxon>
        <taxon>Metazoa</taxon>
        <taxon>Spiralia</taxon>
        <taxon>Lophotrochozoa</taxon>
        <taxon>Mollusca</taxon>
        <taxon>Gastropoda</taxon>
        <taxon>Heterobranchia</taxon>
        <taxon>Euthyneura</taxon>
        <taxon>Panpulmonata</taxon>
        <taxon>Sacoglossa</taxon>
        <taxon>Placobranchoidea</taxon>
        <taxon>Plakobranchidae</taxon>
        <taxon>Plakobranchus</taxon>
    </lineage>
</organism>